<reference evidence="6" key="3">
    <citation type="journal article" date="2014" name="Nature">
        <title>Elephant shark genome provides unique insights into gnathostome evolution.</title>
        <authorList>
            <consortium name="International Elephant Shark Genome Sequencing Consortium"/>
            <person name="Venkatesh B."/>
            <person name="Lee A.P."/>
            <person name="Ravi V."/>
            <person name="Maurya A.K."/>
            <person name="Lian M.M."/>
            <person name="Swann J.B."/>
            <person name="Ohta Y."/>
            <person name="Flajnik M.F."/>
            <person name="Sutoh Y."/>
            <person name="Kasahara M."/>
            <person name="Hoon S."/>
            <person name="Gangu V."/>
            <person name="Roy S.W."/>
            <person name="Irimia M."/>
            <person name="Korzh V."/>
            <person name="Kondrychyn I."/>
            <person name="Lim Z.W."/>
            <person name="Tay B.H."/>
            <person name="Tohari S."/>
            <person name="Kong K.W."/>
            <person name="Ho S."/>
            <person name="Lorente-Galdos B."/>
            <person name="Quilez J."/>
            <person name="Marques-Bonet T."/>
            <person name="Raney B.J."/>
            <person name="Ingham P.W."/>
            <person name="Tay A."/>
            <person name="Hillier L.W."/>
            <person name="Minx P."/>
            <person name="Boehm T."/>
            <person name="Wilson R.K."/>
            <person name="Brenner S."/>
            <person name="Warren W.C."/>
        </authorList>
    </citation>
    <scope>NUCLEOTIDE SEQUENCE [LARGE SCALE GENOMIC DNA]</scope>
</reference>
<dbReference type="PROSITE" id="PS50020">
    <property type="entry name" value="WW_DOMAIN_2"/>
    <property type="match status" value="1"/>
</dbReference>
<dbReference type="PROSITE" id="PS01159">
    <property type="entry name" value="WW_DOMAIN_1"/>
    <property type="match status" value="1"/>
</dbReference>
<organism evidence="5 6">
    <name type="scientific">Callorhinchus milii</name>
    <name type="common">Ghost shark</name>
    <dbReference type="NCBI Taxonomy" id="7868"/>
    <lineage>
        <taxon>Eukaryota</taxon>
        <taxon>Metazoa</taxon>
        <taxon>Chordata</taxon>
        <taxon>Craniata</taxon>
        <taxon>Vertebrata</taxon>
        <taxon>Chondrichthyes</taxon>
        <taxon>Holocephali</taxon>
        <taxon>Chimaeriformes</taxon>
        <taxon>Callorhinchidae</taxon>
        <taxon>Callorhinchus</taxon>
    </lineage>
</organism>
<dbReference type="Gene3D" id="2.30.29.30">
    <property type="entry name" value="Pleckstrin-homology domain (PH domain)/Phosphotyrosine-binding domain (PTB)"/>
    <property type="match status" value="2"/>
</dbReference>
<dbReference type="GO" id="GO:0006355">
    <property type="term" value="P:regulation of DNA-templated transcription"/>
    <property type="evidence" value="ECO:0007669"/>
    <property type="project" value="TreeGrafter"/>
</dbReference>
<dbReference type="FunFam" id="2.30.29.30:FF:000143">
    <property type="entry name" value="amyloid beta A4 precursor protein-binding family B member 3 isoform X2"/>
    <property type="match status" value="1"/>
</dbReference>
<reference evidence="5" key="5">
    <citation type="submission" date="2025-09" db="UniProtKB">
        <authorList>
            <consortium name="Ensembl"/>
        </authorList>
    </citation>
    <scope>IDENTIFICATION</scope>
</reference>
<dbReference type="PANTHER" id="PTHR14058">
    <property type="entry name" value="AMYLOID BETA A4 PRECURSOR PROTEIN-BINDING FAMILY B"/>
    <property type="match status" value="1"/>
</dbReference>
<dbReference type="SUPFAM" id="SSF50729">
    <property type="entry name" value="PH domain-like"/>
    <property type="match status" value="2"/>
</dbReference>
<evidence type="ECO:0000259" key="4">
    <source>
        <dbReference type="PROSITE" id="PS50020"/>
    </source>
</evidence>
<protein>
    <recommendedName>
        <fullName evidence="7">Amyloid beta A4 protein-binding family B member 3</fullName>
    </recommendedName>
</protein>
<evidence type="ECO:0000313" key="6">
    <source>
        <dbReference type="Proteomes" id="UP000314986"/>
    </source>
</evidence>
<dbReference type="STRING" id="7868.ENSCMIP00000040683"/>
<dbReference type="InterPro" id="IPR039576">
    <property type="entry name" value="APBB1/2/3"/>
</dbReference>
<feature type="compositionally biased region" description="Polar residues" evidence="2">
    <location>
        <begin position="51"/>
        <end position="64"/>
    </location>
</feature>
<dbReference type="Proteomes" id="UP000314986">
    <property type="component" value="Unassembled WGS sequence"/>
</dbReference>
<dbReference type="InParanoid" id="A0A4W3JRE9"/>
<dbReference type="GO" id="GO:0005634">
    <property type="term" value="C:nucleus"/>
    <property type="evidence" value="ECO:0007669"/>
    <property type="project" value="TreeGrafter"/>
</dbReference>
<feature type="region of interest" description="Disordered" evidence="2">
    <location>
        <begin position="51"/>
        <end position="127"/>
    </location>
</feature>
<name>A0A4W3JRE9_CALMI</name>
<evidence type="ECO:0000256" key="1">
    <source>
        <dbReference type="ARBA" id="ARBA00022737"/>
    </source>
</evidence>
<dbReference type="InterPro" id="IPR001202">
    <property type="entry name" value="WW_dom"/>
</dbReference>
<dbReference type="CDD" id="cd01272">
    <property type="entry name" value="PTB1_Fe65"/>
    <property type="match status" value="1"/>
</dbReference>
<dbReference type="GO" id="GO:0005737">
    <property type="term" value="C:cytoplasm"/>
    <property type="evidence" value="ECO:0007669"/>
    <property type="project" value="TreeGrafter"/>
</dbReference>
<reference evidence="6" key="2">
    <citation type="journal article" date="2007" name="PLoS Biol.">
        <title>Survey sequencing and comparative analysis of the elephant shark (Callorhinchus milii) genome.</title>
        <authorList>
            <person name="Venkatesh B."/>
            <person name="Kirkness E.F."/>
            <person name="Loh Y.H."/>
            <person name="Halpern A.L."/>
            <person name="Lee A.P."/>
            <person name="Johnson J."/>
            <person name="Dandona N."/>
            <person name="Viswanathan L.D."/>
            <person name="Tay A."/>
            <person name="Venter J.C."/>
            <person name="Strausberg R.L."/>
            <person name="Brenner S."/>
        </authorList>
    </citation>
    <scope>NUCLEOTIDE SEQUENCE [LARGE SCALE GENOMIC DNA]</scope>
</reference>
<keyword evidence="6" id="KW-1185">Reference proteome</keyword>
<feature type="domain" description="PID" evidence="3">
    <location>
        <begin position="367"/>
        <end position="426"/>
    </location>
</feature>
<dbReference type="SMART" id="SM00456">
    <property type="entry name" value="WW"/>
    <property type="match status" value="1"/>
</dbReference>
<dbReference type="GeneTree" id="ENSGT00390000000002"/>
<dbReference type="PANTHER" id="PTHR14058:SF10">
    <property type="entry name" value="AMYLOID-BETA A4 PRECURSOR PROTEIN-BINDING FAMILY B MEMBER 3"/>
    <property type="match status" value="1"/>
</dbReference>
<feature type="domain" description="PID" evidence="3">
    <location>
        <begin position="132"/>
        <end position="267"/>
    </location>
</feature>
<dbReference type="InterPro" id="IPR006020">
    <property type="entry name" value="PTB/PI_dom"/>
</dbReference>
<evidence type="ECO:0000259" key="3">
    <source>
        <dbReference type="PROSITE" id="PS01179"/>
    </source>
</evidence>
<dbReference type="SMART" id="SM00462">
    <property type="entry name" value="PTB"/>
    <property type="match status" value="2"/>
</dbReference>
<dbReference type="CDD" id="cd01271">
    <property type="entry name" value="PTB2_Fe65"/>
    <property type="match status" value="1"/>
</dbReference>
<dbReference type="GO" id="GO:0001540">
    <property type="term" value="F:amyloid-beta binding"/>
    <property type="evidence" value="ECO:0007669"/>
    <property type="project" value="InterPro"/>
</dbReference>
<dbReference type="SUPFAM" id="SSF51045">
    <property type="entry name" value="WW domain"/>
    <property type="match status" value="1"/>
</dbReference>
<evidence type="ECO:0000256" key="2">
    <source>
        <dbReference type="SAM" id="MobiDB-lite"/>
    </source>
</evidence>
<dbReference type="InterPro" id="IPR036020">
    <property type="entry name" value="WW_dom_sf"/>
</dbReference>
<dbReference type="Pfam" id="PF00640">
    <property type="entry name" value="PID"/>
    <property type="match status" value="2"/>
</dbReference>
<keyword evidence="1" id="KW-0677">Repeat</keyword>
<dbReference type="Ensembl" id="ENSCMIT00000041258.1">
    <property type="protein sequence ID" value="ENSCMIP00000040683.1"/>
    <property type="gene ID" value="ENSCMIG00000016953.1"/>
</dbReference>
<evidence type="ECO:0008006" key="7">
    <source>
        <dbReference type="Google" id="ProtNLM"/>
    </source>
</evidence>
<accession>A0A4W3JRE9</accession>
<proteinExistence type="predicted"/>
<dbReference type="AlphaFoldDB" id="A0A4W3JRE9"/>
<feature type="domain" description="WW" evidence="4">
    <location>
        <begin position="29"/>
        <end position="61"/>
    </location>
</feature>
<sequence length="495" mass="55198">MLGKDYMLAIIIVNYDDNLWNDQALETDPHLPPGWRTIRDTSGTYYWHVPTGTTQWQHPGSSSEDPQDSDKMVCAMSPSLDPKAGGPVGSHVCREGKHRSSMPSSTSIDLREPLPWQHGSPHSSNHPDSKCFAVRSLGWVEIPEEDLTPGKSSIAVNNCIQQLSYSKYPNRDPGAAWGEGQALILRARSQFFSLQTPLFTSQFRPQNIQSIHLYSVKRSQGRTRDFAYVASDKDTCMLKCHVFHCDTPAKAIATALHQMCSKIMAERAVMNLSPRSSETQDDISPEDLQVDVLEAIRQSVQTFHTLYVGHIPVSKPRGMELVNDVISSLLDSVERQEWEPVVMNVTDTTLTVCKGKGQERGVQPWWECRVRYLTFLGVGKDPHALALIEDTGHQRFQCHVFWCEPDAGYMSEAVQAACMLQYQKCLVSSAVPAKPKPVRPLPGCLKSHLPTRGENPASPCPPEYPNSKCNGSGVKRGVLSLIDTFRQKQSVLQML</sequence>
<dbReference type="InterPro" id="IPR011993">
    <property type="entry name" value="PH-like_dom_sf"/>
</dbReference>
<dbReference type="Gene3D" id="2.20.70.10">
    <property type="match status" value="1"/>
</dbReference>
<dbReference type="Pfam" id="PF00397">
    <property type="entry name" value="WW"/>
    <property type="match status" value="1"/>
</dbReference>
<evidence type="ECO:0000313" key="5">
    <source>
        <dbReference type="Ensembl" id="ENSCMIP00000040683.1"/>
    </source>
</evidence>
<dbReference type="FunFam" id="2.30.29.30:FF:000034">
    <property type="entry name" value="amyloid beta A4 precursor protein-binding family B member 2"/>
    <property type="match status" value="1"/>
</dbReference>
<dbReference type="CDD" id="cd00201">
    <property type="entry name" value="WW"/>
    <property type="match status" value="1"/>
</dbReference>
<dbReference type="OMA" id="TARGDQD"/>
<dbReference type="PROSITE" id="PS01179">
    <property type="entry name" value="PID"/>
    <property type="match status" value="2"/>
</dbReference>
<dbReference type="FunFam" id="2.20.70.10:FF:000003">
    <property type="entry name" value="amyloid beta A4 precursor protein-binding family B member 2"/>
    <property type="match status" value="1"/>
</dbReference>
<reference evidence="6" key="1">
    <citation type="journal article" date="2006" name="Science">
        <title>Ancient noncoding elements conserved in the human genome.</title>
        <authorList>
            <person name="Venkatesh B."/>
            <person name="Kirkness E.F."/>
            <person name="Loh Y.H."/>
            <person name="Halpern A.L."/>
            <person name="Lee A.P."/>
            <person name="Johnson J."/>
            <person name="Dandona N."/>
            <person name="Viswanathan L.D."/>
            <person name="Tay A."/>
            <person name="Venter J.C."/>
            <person name="Strausberg R.L."/>
            <person name="Brenner S."/>
        </authorList>
    </citation>
    <scope>NUCLEOTIDE SEQUENCE [LARGE SCALE GENOMIC DNA]</scope>
</reference>
<reference evidence="5" key="4">
    <citation type="submission" date="2025-08" db="UniProtKB">
        <authorList>
            <consortium name="Ensembl"/>
        </authorList>
    </citation>
    <scope>IDENTIFICATION</scope>
</reference>